<evidence type="ECO:0000256" key="2">
    <source>
        <dbReference type="ARBA" id="ARBA00010350"/>
    </source>
</evidence>
<keyword evidence="3 6" id="KW-0812">Transmembrane</keyword>
<feature type="transmembrane region" description="Helical" evidence="6">
    <location>
        <begin position="110"/>
        <end position="130"/>
    </location>
</feature>
<dbReference type="EMBL" id="AYZH01000018">
    <property type="protein sequence ID" value="KRN01601.1"/>
    <property type="molecule type" value="Genomic_DNA"/>
</dbReference>
<feature type="transmembrane region" description="Helical" evidence="6">
    <location>
        <begin position="203"/>
        <end position="223"/>
    </location>
</feature>
<sequence>MNNYDQQPRTTINAEVGLNAFLTRMFGWMAAAVLISAVTSFLMMSQLKVVAHLSGGSLWIPLIIWGIFPFIISGQSMKRPTAALIGLFVYAAITGAVMSTYSLVYSQQTMFGAFVASAAVFVSMAAFGLFTKRDLTRAGTQATAALIGLLVALVINLFLRSNMVMIVFSFIAVIIFSVLTAWDTQRMQNMYLKYGDQVSTTGLAVNGALQLYLDFVNLFLYMLRIFGLFSDND</sequence>
<name>A0A0R2DCP4_9LACO</name>
<dbReference type="PANTHER" id="PTHR23291:SF50">
    <property type="entry name" value="PROTEIN LIFEGUARD 4"/>
    <property type="match status" value="1"/>
</dbReference>
<dbReference type="CDD" id="cd10432">
    <property type="entry name" value="BI-1-like_bacterial"/>
    <property type="match status" value="1"/>
</dbReference>
<dbReference type="AlphaFoldDB" id="A0A0R2DCP4"/>
<dbReference type="Proteomes" id="UP000051589">
    <property type="component" value="Unassembled WGS sequence"/>
</dbReference>
<evidence type="ECO:0000313" key="7">
    <source>
        <dbReference type="EMBL" id="KRN01601.1"/>
    </source>
</evidence>
<proteinExistence type="inferred from homology"/>
<dbReference type="GO" id="GO:0005886">
    <property type="term" value="C:plasma membrane"/>
    <property type="evidence" value="ECO:0007669"/>
    <property type="project" value="TreeGrafter"/>
</dbReference>
<dbReference type="OrthoDB" id="9793828at2"/>
<dbReference type="STRING" id="1423803.FD13_GL000743"/>
<protein>
    <submittedName>
        <fullName evidence="7">Integral membrane protein, interacts with FtsH</fullName>
    </submittedName>
</protein>
<comment type="caution">
    <text evidence="7">The sequence shown here is derived from an EMBL/GenBank/DDBJ whole genome shotgun (WGS) entry which is preliminary data.</text>
</comment>
<feature type="transmembrane region" description="Helical" evidence="6">
    <location>
        <begin position="21"/>
        <end position="43"/>
    </location>
</feature>
<evidence type="ECO:0000256" key="4">
    <source>
        <dbReference type="ARBA" id="ARBA00022989"/>
    </source>
</evidence>
<dbReference type="RefSeq" id="WP_061777076.1">
    <property type="nucleotide sequence ID" value="NZ_AYZH01000018.1"/>
</dbReference>
<feature type="transmembrane region" description="Helical" evidence="6">
    <location>
        <begin position="142"/>
        <end position="159"/>
    </location>
</feature>
<dbReference type="PATRIC" id="fig|1423803.3.peg.740"/>
<dbReference type="Pfam" id="PF01027">
    <property type="entry name" value="Bax1-I"/>
    <property type="match status" value="1"/>
</dbReference>
<keyword evidence="4 6" id="KW-1133">Transmembrane helix</keyword>
<organism evidence="7 8">
    <name type="scientific">Levilactobacillus senmaizukei DSM 21775 = NBRC 103853</name>
    <dbReference type="NCBI Taxonomy" id="1423803"/>
    <lineage>
        <taxon>Bacteria</taxon>
        <taxon>Bacillati</taxon>
        <taxon>Bacillota</taxon>
        <taxon>Bacilli</taxon>
        <taxon>Lactobacillales</taxon>
        <taxon>Lactobacillaceae</taxon>
        <taxon>Levilactobacillus</taxon>
    </lineage>
</organism>
<comment type="similarity">
    <text evidence="2 6">Belongs to the BI1 family.</text>
</comment>
<evidence type="ECO:0000313" key="8">
    <source>
        <dbReference type="Proteomes" id="UP000051589"/>
    </source>
</evidence>
<evidence type="ECO:0000256" key="3">
    <source>
        <dbReference type="ARBA" id="ARBA00022692"/>
    </source>
</evidence>
<gene>
    <name evidence="7" type="ORF">FD13_GL000743</name>
</gene>
<feature type="transmembrane region" description="Helical" evidence="6">
    <location>
        <begin position="49"/>
        <end position="72"/>
    </location>
</feature>
<keyword evidence="5 6" id="KW-0472">Membrane</keyword>
<evidence type="ECO:0000256" key="1">
    <source>
        <dbReference type="ARBA" id="ARBA00004141"/>
    </source>
</evidence>
<evidence type="ECO:0000256" key="6">
    <source>
        <dbReference type="RuleBase" id="RU004379"/>
    </source>
</evidence>
<reference evidence="7 8" key="1">
    <citation type="journal article" date="2015" name="Genome Announc.">
        <title>Expanding the biotechnology potential of lactobacilli through comparative genomics of 213 strains and associated genera.</title>
        <authorList>
            <person name="Sun Z."/>
            <person name="Harris H.M."/>
            <person name="McCann A."/>
            <person name="Guo C."/>
            <person name="Argimon S."/>
            <person name="Zhang W."/>
            <person name="Yang X."/>
            <person name="Jeffery I.B."/>
            <person name="Cooney J.C."/>
            <person name="Kagawa T.F."/>
            <person name="Liu W."/>
            <person name="Song Y."/>
            <person name="Salvetti E."/>
            <person name="Wrobel A."/>
            <person name="Rasinkangas P."/>
            <person name="Parkhill J."/>
            <person name="Rea M.C."/>
            <person name="O'Sullivan O."/>
            <person name="Ritari J."/>
            <person name="Douillard F.P."/>
            <person name="Paul Ross R."/>
            <person name="Yang R."/>
            <person name="Briner A.E."/>
            <person name="Felis G.E."/>
            <person name="de Vos W.M."/>
            <person name="Barrangou R."/>
            <person name="Klaenhammer T.R."/>
            <person name="Caufield P.W."/>
            <person name="Cui Y."/>
            <person name="Zhang H."/>
            <person name="O'Toole P.W."/>
        </authorList>
    </citation>
    <scope>NUCLEOTIDE SEQUENCE [LARGE SCALE GENOMIC DNA]</scope>
    <source>
        <strain evidence="7 8">DSM 21775</strain>
    </source>
</reference>
<keyword evidence="8" id="KW-1185">Reference proteome</keyword>
<evidence type="ECO:0000256" key="5">
    <source>
        <dbReference type="ARBA" id="ARBA00023136"/>
    </source>
</evidence>
<comment type="subcellular location">
    <subcellularLocation>
        <location evidence="1">Membrane</location>
        <topology evidence="1">Multi-pass membrane protein</topology>
    </subcellularLocation>
</comment>
<dbReference type="InterPro" id="IPR006214">
    <property type="entry name" value="Bax_inhibitor_1-related"/>
</dbReference>
<dbReference type="PANTHER" id="PTHR23291">
    <property type="entry name" value="BAX INHIBITOR-RELATED"/>
    <property type="match status" value="1"/>
</dbReference>
<feature type="transmembrane region" description="Helical" evidence="6">
    <location>
        <begin position="84"/>
        <end position="104"/>
    </location>
</feature>
<accession>A0A0R2DCP4</accession>
<feature type="transmembrane region" description="Helical" evidence="6">
    <location>
        <begin position="165"/>
        <end position="182"/>
    </location>
</feature>